<dbReference type="Proteomes" id="UP000789920">
    <property type="component" value="Unassembled WGS sequence"/>
</dbReference>
<feature type="non-terminal residue" evidence="1">
    <location>
        <position position="1"/>
    </location>
</feature>
<organism evidence="1 2">
    <name type="scientific">Racocetra persica</name>
    <dbReference type="NCBI Taxonomy" id="160502"/>
    <lineage>
        <taxon>Eukaryota</taxon>
        <taxon>Fungi</taxon>
        <taxon>Fungi incertae sedis</taxon>
        <taxon>Mucoromycota</taxon>
        <taxon>Glomeromycotina</taxon>
        <taxon>Glomeromycetes</taxon>
        <taxon>Diversisporales</taxon>
        <taxon>Gigasporaceae</taxon>
        <taxon>Racocetra</taxon>
    </lineage>
</organism>
<protein>
    <submittedName>
        <fullName evidence="1">24811_t:CDS:1</fullName>
    </submittedName>
</protein>
<accession>A0ACA9RBZ3</accession>
<keyword evidence="2" id="KW-1185">Reference proteome</keyword>
<name>A0ACA9RBZ3_9GLOM</name>
<evidence type="ECO:0000313" key="1">
    <source>
        <dbReference type="EMBL" id="CAG8785696.1"/>
    </source>
</evidence>
<gene>
    <name evidence="1" type="ORF">RPERSI_LOCUS18262</name>
</gene>
<reference evidence="1" key="1">
    <citation type="submission" date="2021-06" db="EMBL/GenBank/DDBJ databases">
        <authorList>
            <person name="Kallberg Y."/>
            <person name="Tangrot J."/>
            <person name="Rosling A."/>
        </authorList>
    </citation>
    <scope>NUCLEOTIDE SEQUENCE</scope>
    <source>
        <strain evidence="1">MA461A</strain>
    </source>
</reference>
<evidence type="ECO:0000313" key="2">
    <source>
        <dbReference type="Proteomes" id="UP000789920"/>
    </source>
</evidence>
<sequence length="343" mass="39955">AFGSTQLIFGYLADALKKGGAEILKNNAGSFLLRLLTFGITIYLHIAIGIYLEELYTSHLRKKITKKFLSANFNQAQKEKFILSRFDRLSKKSEEKRLIPWCLAALLFLIILVPTLYYFSYRYKLKRDREFDRENKRFKELKDNLEYIKTTGAEDREIQQSQQQFTNNLRRNYAFVLTKSIYATIPSYILVRFIPFTFLVISGQASKAILYAKLDKMFDACKTIFEMFWAYGGYESYSSSRKRLNETLANLEKYQISVPAPNYLPANRNNIIFQQVHFTYPQTKKKILDNFSFNFQKGKKYLITGPNGIGKSTLFRLIVKLYTPQQGIIKLDDTGLEKIDNST</sequence>
<dbReference type="EMBL" id="CAJVQC010048086">
    <property type="protein sequence ID" value="CAG8785696.1"/>
    <property type="molecule type" value="Genomic_DNA"/>
</dbReference>
<proteinExistence type="predicted"/>
<comment type="caution">
    <text evidence="1">The sequence shown here is derived from an EMBL/GenBank/DDBJ whole genome shotgun (WGS) entry which is preliminary data.</text>
</comment>